<dbReference type="EMBL" id="VCAU01000135">
    <property type="protein sequence ID" value="KAF9884087.1"/>
    <property type="molecule type" value="Genomic_DNA"/>
</dbReference>
<sequence>MTVQTRIDHPSVLEKVSLFLPGGRERVSWGMWYEVINTLSSCGNIAKSILKGTDIFTNQVFAVKRRKNRHPHQTLLRRECQVYEILNGNKNFPRVHWYIELPEYHLMAMDFLGPSVDDLLHRRGRSLDAALISWVGGKVLEQLEHLHAQSLIHCHIKPRSLLFSVRDGQQQIYMVNFALARYYRDPATRQHYAFQSTNELVGSPSFASILAHYGYPCSRRDDLESLGYVLVYLCRGSLPWQSRSRKTPQDIVVEKLKITSRELCQGLPIGILEFVEYVRDLGFDTEPDYGWLRQRLCKIAET</sequence>
<dbReference type="GO" id="GO:0005524">
    <property type="term" value="F:ATP binding"/>
    <property type="evidence" value="ECO:0007669"/>
    <property type="project" value="InterPro"/>
</dbReference>
<evidence type="ECO:0000259" key="1">
    <source>
        <dbReference type="PROSITE" id="PS50011"/>
    </source>
</evidence>
<evidence type="ECO:0000313" key="3">
    <source>
        <dbReference type="Proteomes" id="UP001194746"/>
    </source>
</evidence>
<dbReference type="SUPFAM" id="SSF56112">
    <property type="entry name" value="Protein kinase-like (PK-like)"/>
    <property type="match status" value="1"/>
</dbReference>
<gene>
    <name evidence="2" type="ORF">FE257_002317</name>
</gene>
<dbReference type="Pfam" id="PF00069">
    <property type="entry name" value="Pkinase"/>
    <property type="match status" value="1"/>
</dbReference>
<dbReference type="InterPro" id="IPR011009">
    <property type="entry name" value="Kinase-like_dom_sf"/>
</dbReference>
<comment type="caution">
    <text evidence="2">The sequence shown here is derived from an EMBL/GenBank/DDBJ whole genome shotgun (WGS) entry which is preliminary data.</text>
</comment>
<dbReference type="PROSITE" id="PS50011">
    <property type="entry name" value="PROTEIN_KINASE_DOM"/>
    <property type="match status" value="1"/>
</dbReference>
<name>A0AAD4CE59_ASPNN</name>
<dbReference type="InterPro" id="IPR000719">
    <property type="entry name" value="Prot_kinase_dom"/>
</dbReference>
<reference evidence="2" key="2">
    <citation type="submission" date="2020-02" db="EMBL/GenBank/DDBJ databases">
        <authorList>
            <person name="Gilchrist C.L.M."/>
            <person name="Chooi Y.-H."/>
        </authorList>
    </citation>
    <scope>NUCLEOTIDE SEQUENCE</scope>
    <source>
        <strain evidence="2">MST-FP2251</strain>
    </source>
</reference>
<protein>
    <recommendedName>
        <fullName evidence="1">Protein kinase domain-containing protein</fullName>
    </recommendedName>
</protein>
<reference evidence="2" key="1">
    <citation type="journal article" date="2019" name="Beilstein J. Org. Chem.">
        <title>Nanangenines: drimane sesquiterpenoids as the dominant metabolite cohort of a novel Australian fungus, Aspergillus nanangensis.</title>
        <authorList>
            <person name="Lacey H.J."/>
            <person name="Gilchrist C.L.M."/>
            <person name="Crombie A."/>
            <person name="Kalaitzis J.A."/>
            <person name="Vuong D."/>
            <person name="Rutledge P.J."/>
            <person name="Turner P."/>
            <person name="Pitt J.I."/>
            <person name="Lacey E."/>
            <person name="Chooi Y.H."/>
            <person name="Piggott A.M."/>
        </authorList>
    </citation>
    <scope>NUCLEOTIDE SEQUENCE</scope>
    <source>
        <strain evidence="2">MST-FP2251</strain>
    </source>
</reference>
<organism evidence="2 3">
    <name type="scientific">Aspergillus nanangensis</name>
    <dbReference type="NCBI Taxonomy" id="2582783"/>
    <lineage>
        <taxon>Eukaryota</taxon>
        <taxon>Fungi</taxon>
        <taxon>Dikarya</taxon>
        <taxon>Ascomycota</taxon>
        <taxon>Pezizomycotina</taxon>
        <taxon>Eurotiomycetes</taxon>
        <taxon>Eurotiomycetidae</taxon>
        <taxon>Eurotiales</taxon>
        <taxon>Aspergillaceae</taxon>
        <taxon>Aspergillus</taxon>
        <taxon>Aspergillus subgen. Circumdati</taxon>
    </lineage>
</organism>
<feature type="domain" description="Protein kinase" evidence="1">
    <location>
        <begin position="13"/>
        <end position="302"/>
    </location>
</feature>
<keyword evidence="3" id="KW-1185">Reference proteome</keyword>
<dbReference type="Gene3D" id="1.10.510.10">
    <property type="entry name" value="Transferase(Phosphotransferase) domain 1"/>
    <property type="match status" value="1"/>
</dbReference>
<proteinExistence type="predicted"/>
<dbReference type="GO" id="GO:0004672">
    <property type="term" value="F:protein kinase activity"/>
    <property type="evidence" value="ECO:0007669"/>
    <property type="project" value="InterPro"/>
</dbReference>
<dbReference type="PANTHER" id="PTHR11909">
    <property type="entry name" value="CASEIN KINASE-RELATED"/>
    <property type="match status" value="1"/>
</dbReference>
<dbReference type="SMART" id="SM00220">
    <property type="entry name" value="S_TKc"/>
    <property type="match status" value="1"/>
</dbReference>
<dbReference type="AlphaFoldDB" id="A0AAD4CE59"/>
<accession>A0AAD4CE59</accession>
<evidence type="ECO:0000313" key="2">
    <source>
        <dbReference type="EMBL" id="KAF9884087.1"/>
    </source>
</evidence>
<dbReference type="Proteomes" id="UP001194746">
    <property type="component" value="Unassembled WGS sequence"/>
</dbReference>
<dbReference type="InterPro" id="IPR050235">
    <property type="entry name" value="CK1_Ser-Thr_kinase"/>
</dbReference>